<dbReference type="SUPFAM" id="SSF53448">
    <property type="entry name" value="Nucleotide-diphospho-sugar transferases"/>
    <property type="match status" value="1"/>
</dbReference>
<evidence type="ECO:0000256" key="2">
    <source>
        <dbReference type="ARBA" id="ARBA00010401"/>
    </source>
</evidence>
<dbReference type="EMBL" id="KV454005">
    <property type="protein sequence ID" value="ODQ45046.1"/>
    <property type="molecule type" value="Genomic_DNA"/>
</dbReference>
<dbReference type="Proteomes" id="UP000094455">
    <property type="component" value="Unassembled WGS sequence"/>
</dbReference>
<dbReference type="Pfam" id="PF01704">
    <property type="entry name" value="UDPGP"/>
    <property type="match status" value="1"/>
</dbReference>
<reference evidence="7 8" key="1">
    <citation type="journal article" date="2016" name="Proc. Natl. Acad. Sci. U.S.A.">
        <title>Comparative genomics of biotechnologically important yeasts.</title>
        <authorList>
            <person name="Riley R."/>
            <person name="Haridas S."/>
            <person name="Wolfe K.H."/>
            <person name="Lopes M.R."/>
            <person name="Hittinger C.T."/>
            <person name="Goeker M."/>
            <person name="Salamov A.A."/>
            <person name="Wisecaver J.H."/>
            <person name="Long T.M."/>
            <person name="Calvey C.H."/>
            <person name="Aerts A.L."/>
            <person name="Barry K.W."/>
            <person name="Choi C."/>
            <person name="Clum A."/>
            <person name="Coughlan A.Y."/>
            <person name="Deshpande S."/>
            <person name="Douglass A.P."/>
            <person name="Hanson S.J."/>
            <person name="Klenk H.-P."/>
            <person name="LaButti K.M."/>
            <person name="Lapidus A."/>
            <person name="Lindquist E.A."/>
            <person name="Lipzen A.M."/>
            <person name="Meier-Kolthoff J.P."/>
            <person name="Ohm R.A."/>
            <person name="Otillar R.P."/>
            <person name="Pangilinan J.L."/>
            <person name="Peng Y."/>
            <person name="Rokas A."/>
            <person name="Rosa C.A."/>
            <person name="Scheuner C."/>
            <person name="Sibirny A.A."/>
            <person name="Slot J.C."/>
            <person name="Stielow J.B."/>
            <person name="Sun H."/>
            <person name="Kurtzman C.P."/>
            <person name="Blackwell M."/>
            <person name="Grigoriev I.V."/>
            <person name="Jeffries T.W."/>
        </authorList>
    </citation>
    <scope>NUCLEOTIDE SEQUENCE [LARGE SCALE GENOMIC DNA]</scope>
    <source>
        <strain evidence="7 8">NRRL Y-2026</strain>
    </source>
</reference>
<dbReference type="InterPro" id="IPR002618">
    <property type="entry name" value="UDPGP_fam"/>
</dbReference>
<gene>
    <name evidence="7" type="ORF">PICMEDRAFT_17548</name>
</gene>
<evidence type="ECO:0000256" key="3">
    <source>
        <dbReference type="ARBA" id="ARBA00012457"/>
    </source>
</evidence>
<dbReference type="GO" id="GO:0006048">
    <property type="term" value="P:UDP-N-acetylglucosamine biosynthetic process"/>
    <property type="evidence" value="ECO:0007669"/>
    <property type="project" value="EnsemblFungi"/>
</dbReference>
<dbReference type="Gene3D" id="2.10.10.100">
    <property type="match status" value="1"/>
</dbReference>
<dbReference type="PANTHER" id="PTHR11952">
    <property type="entry name" value="UDP- GLUCOSE PYROPHOSPHORYLASE"/>
    <property type="match status" value="1"/>
</dbReference>
<dbReference type="GO" id="GO:0003977">
    <property type="term" value="F:UDP-N-acetylglucosamine diphosphorylase activity"/>
    <property type="evidence" value="ECO:0007669"/>
    <property type="project" value="UniProtKB-EC"/>
</dbReference>
<organism evidence="7 8">
    <name type="scientific">Pichia membranifaciens NRRL Y-2026</name>
    <dbReference type="NCBI Taxonomy" id="763406"/>
    <lineage>
        <taxon>Eukaryota</taxon>
        <taxon>Fungi</taxon>
        <taxon>Dikarya</taxon>
        <taxon>Ascomycota</taxon>
        <taxon>Saccharomycotina</taxon>
        <taxon>Pichiomycetes</taxon>
        <taxon>Pichiales</taxon>
        <taxon>Pichiaceae</taxon>
        <taxon>Pichia</taxon>
    </lineage>
</organism>
<dbReference type="Gene3D" id="3.90.550.10">
    <property type="entry name" value="Spore Coat Polysaccharide Biosynthesis Protein SpsA, Chain A"/>
    <property type="match status" value="1"/>
</dbReference>
<dbReference type="EC" id="2.7.7.23" evidence="3"/>
<keyword evidence="4" id="KW-0808">Transferase</keyword>
<comment type="pathway">
    <text evidence="1">Nucleotide-sugar biosynthesis; UDP-N-acetyl-alpha-D-glucosamine biosynthesis; UDP-N-acetyl-alpha-D-glucosamine from N-acetyl-alpha-D-glucosamine 1-phosphate: step 1/1.</text>
</comment>
<evidence type="ECO:0000256" key="4">
    <source>
        <dbReference type="ARBA" id="ARBA00022679"/>
    </source>
</evidence>
<comment type="similarity">
    <text evidence="2">Belongs to the UDPGP type 1 family.</text>
</comment>
<name>A0A1E3NG36_9ASCO</name>
<evidence type="ECO:0000256" key="5">
    <source>
        <dbReference type="ARBA" id="ARBA00022695"/>
    </source>
</evidence>
<protein>
    <recommendedName>
        <fullName evidence="3">UDP-N-acetylglucosamine diphosphorylase</fullName>
        <ecNumber evidence="3">2.7.7.23</ecNumber>
    </recommendedName>
</protein>
<dbReference type="InterPro" id="IPR029044">
    <property type="entry name" value="Nucleotide-diphossugar_trans"/>
</dbReference>
<dbReference type="STRING" id="763406.A0A1E3NG36"/>
<evidence type="ECO:0000313" key="8">
    <source>
        <dbReference type="Proteomes" id="UP000094455"/>
    </source>
</evidence>
<dbReference type="PANTHER" id="PTHR11952:SF2">
    <property type="entry name" value="LD24639P"/>
    <property type="match status" value="1"/>
</dbReference>
<dbReference type="AlphaFoldDB" id="A0A1E3NG36"/>
<evidence type="ECO:0000256" key="6">
    <source>
        <dbReference type="ARBA" id="ARBA00048493"/>
    </source>
</evidence>
<keyword evidence="5" id="KW-0548">Nucleotidyltransferase</keyword>
<comment type="catalytic activity">
    <reaction evidence="6">
        <text>N-acetyl-alpha-D-glucosamine 1-phosphate + UTP + H(+) = UDP-N-acetyl-alpha-D-glucosamine + diphosphate</text>
        <dbReference type="Rhea" id="RHEA:13509"/>
        <dbReference type="ChEBI" id="CHEBI:15378"/>
        <dbReference type="ChEBI" id="CHEBI:33019"/>
        <dbReference type="ChEBI" id="CHEBI:46398"/>
        <dbReference type="ChEBI" id="CHEBI:57705"/>
        <dbReference type="ChEBI" id="CHEBI:57776"/>
        <dbReference type="EC" id="2.7.7.23"/>
    </reaction>
</comment>
<dbReference type="InterPro" id="IPR039741">
    <property type="entry name" value="UDP-sugar_pyrophosphorylase"/>
</dbReference>
<dbReference type="CDD" id="cd04193">
    <property type="entry name" value="UDPGlcNAc_PPase"/>
    <property type="match status" value="1"/>
</dbReference>
<dbReference type="RefSeq" id="XP_019016159.1">
    <property type="nucleotide sequence ID" value="XM_019161639.1"/>
</dbReference>
<keyword evidence="8" id="KW-1185">Reference proteome</keyword>
<dbReference type="OrthoDB" id="532420at2759"/>
<sequence length="485" mass="53378">MTMIDIREKYTAAGQGHIFKQWDTLSNTQQQKFLAQLAKIEDPAAFMDDVQQAIKYSSAVSGSKEYTQLPETSFSSTIGSSKDTLKRWETEGLQLIREGKVGIILMAGGQGTRLGSSSPKGCYDVGLPSHKSLFQIQVERIRRLEQLASDSSDRKLLTLYVMTSGPTRETTETFFKKHAYFGLAPEQVVFFNQGTLPAVDLQGKKLLLSEDGASLVESPDGNGGLYTALADHGVLEDFKRRGIEHIHMYCIDNILVKVGDPVFIGYAASHDFDVATKVVRKNKPSEKVGLIVLDKDANVPCVIEYSEISQELSEALDAANPDLLKLRAGNIVNHYYKVDFLEQKVPEWIRSRRFLPYHVARKKIACADPDTGAPIKPSDINGIKLEQFIFDVFPSVELSKFGCLEVEREDEFSPLKNAPGSPSDTPESCRANCLKRATAWVVANGGSLATPDTLVEVSPLASYAGEGLSDVVRGVSYSNLDIVEP</sequence>
<proteinExistence type="inferred from homology"/>
<accession>A0A1E3NG36</accession>
<evidence type="ECO:0000256" key="1">
    <source>
        <dbReference type="ARBA" id="ARBA00005208"/>
    </source>
</evidence>
<dbReference type="GeneID" id="30178326"/>
<evidence type="ECO:0000313" key="7">
    <source>
        <dbReference type="EMBL" id="ODQ45046.1"/>
    </source>
</evidence>